<protein>
    <submittedName>
        <fullName evidence="1">Uncharacterized protein</fullName>
    </submittedName>
</protein>
<reference evidence="1" key="1">
    <citation type="submission" date="2021-01" db="EMBL/GenBank/DDBJ databases">
        <title>Whole genome shotgun sequence of Dactylosporangium siamense NBRC 106093.</title>
        <authorList>
            <person name="Komaki H."/>
            <person name="Tamura T."/>
        </authorList>
    </citation>
    <scope>NUCLEOTIDE SEQUENCE</scope>
    <source>
        <strain evidence="1">NBRC 106093</strain>
    </source>
</reference>
<name>A0A919UBW4_9ACTN</name>
<accession>A0A919UBW4</accession>
<dbReference type="EMBL" id="BONQ01000126">
    <property type="protein sequence ID" value="GIG49899.1"/>
    <property type="molecule type" value="Genomic_DNA"/>
</dbReference>
<evidence type="ECO:0000313" key="2">
    <source>
        <dbReference type="Proteomes" id="UP000660611"/>
    </source>
</evidence>
<proteinExistence type="predicted"/>
<evidence type="ECO:0000313" key="1">
    <source>
        <dbReference type="EMBL" id="GIG49899.1"/>
    </source>
</evidence>
<organism evidence="1 2">
    <name type="scientific">Dactylosporangium siamense</name>
    <dbReference type="NCBI Taxonomy" id="685454"/>
    <lineage>
        <taxon>Bacteria</taxon>
        <taxon>Bacillati</taxon>
        <taxon>Actinomycetota</taxon>
        <taxon>Actinomycetes</taxon>
        <taxon>Micromonosporales</taxon>
        <taxon>Micromonosporaceae</taxon>
        <taxon>Dactylosporangium</taxon>
    </lineage>
</organism>
<dbReference type="AlphaFoldDB" id="A0A919UBW4"/>
<gene>
    <name evidence="1" type="ORF">Dsi01nite_079400</name>
</gene>
<comment type="caution">
    <text evidence="1">The sequence shown here is derived from an EMBL/GenBank/DDBJ whole genome shotgun (WGS) entry which is preliminary data.</text>
</comment>
<keyword evidence="2" id="KW-1185">Reference proteome</keyword>
<sequence>MADPLYTGTSYFKNHADAQSVLDAYHNGSASVMGSHREGFVVRYDNVPGYNHNPGAGYLDQPTNLFLIKGTRSVSVVPISPNWTPRP</sequence>
<dbReference type="Proteomes" id="UP000660611">
    <property type="component" value="Unassembled WGS sequence"/>
</dbReference>